<protein>
    <submittedName>
        <fullName evidence="1">Uncharacterized protein</fullName>
    </submittedName>
</protein>
<comment type="caution">
    <text evidence="1">The sequence shown here is derived from an EMBL/GenBank/DDBJ whole genome shotgun (WGS) entry which is preliminary data.</text>
</comment>
<dbReference type="EMBL" id="JAGPXD010000004">
    <property type="protein sequence ID" value="KAH7359487.1"/>
    <property type="molecule type" value="Genomic_DNA"/>
</dbReference>
<organism evidence="1 2">
    <name type="scientific">Plectosphaerella cucumerina</name>
    <dbReference type="NCBI Taxonomy" id="40658"/>
    <lineage>
        <taxon>Eukaryota</taxon>
        <taxon>Fungi</taxon>
        <taxon>Dikarya</taxon>
        <taxon>Ascomycota</taxon>
        <taxon>Pezizomycotina</taxon>
        <taxon>Sordariomycetes</taxon>
        <taxon>Hypocreomycetidae</taxon>
        <taxon>Glomerellales</taxon>
        <taxon>Plectosphaerellaceae</taxon>
        <taxon>Plectosphaerella</taxon>
    </lineage>
</organism>
<gene>
    <name evidence="1" type="ORF">B0T11DRAFT_356187</name>
</gene>
<dbReference type="OrthoDB" id="4851706at2759"/>
<accession>A0A8K0TD75</accession>
<evidence type="ECO:0000313" key="2">
    <source>
        <dbReference type="Proteomes" id="UP000813385"/>
    </source>
</evidence>
<reference evidence="1" key="1">
    <citation type="journal article" date="2021" name="Nat. Commun.">
        <title>Genetic determinants of endophytism in the Arabidopsis root mycobiome.</title>
        <authorList>
            <person name="Mesny F."/>
            <person name="Miyauchi S."/>
            <person name="Thiergart T."/>
            <person name="Pickel B."/>
            <person name="Atanasova L."/>
            <person name="Karlsson M."/>
            <person name="Huettel B."/>
            <person name="Barry K.W."/>
            <person name="Haridas S."/>
            <person name="Chen C."/>
            <person name="Bauer D."/>
            <person name="Andreopoulos W."/>
            <person name="Pangilinan J."/>
            <person name="LaButti K."/>
            <person name="Riley R."/>
            <person name="Lipzen A."/>
            <person name="Clum A."/>
            <person name="Drula E."/>
            <person name="Henrissat B."/>
            <person name="Kohler A."/>
            <person name="Grigoriev I.V."/>
            <person name="Martin F.M."/>
            <person name="Hacquard S."/>
        </authorList>
    </citation>
    <scope>NUCLEOTIDE SEQUENCE</scope>
    <source>
        <strain evidence="1">MPI-CAGE-AT-0016</strain>
    </source>
</reference>
<keyword evidence="2" id="KW-1185">Reference proteome</keyword>
<proteinExistence type="predicted"/>
<dbReference type="AlphaFoldDB" id="A0A8K0TD75"/>
<sequence length="206" mass="23047">MSSGDCRSIIPDCDALRKLAEELEGRFNLAHVANVSYALAVCLHTATDEPALDGVTGFQPRCLLIDRNALDREYPKSSDYNFYPQAFHPTYGNVSSRKPPSTNDLLATKGFATAALTIPTNVASSRSLMRSRRERRLGIIRGDPDARPFARERRQIETALEYDEYPYRLEQVISLDVGRITSTEYTFATVTTPILYLTTLFSDVEG</sequence>
<name>A0A8K0TD75_9PEZI</name>
<dbReference type="Proteomes" id="UP000813385">
    <property type="component" value="Unassembled WGS sequence"/>
</dbReference>
<evidence type="ECO:0000313" key="1">
    <source>
        <dbReference type="EMBL" id="KAH7359487.1"/>
    </source>
</evidence>